<keyword evidence="4 6" id="KW-1133">Transmembrane helix</keyword>
<dbReference type="InterPro" id="IPR002994">
    <property type="entry name" value="Surf1/Shy1"/>
</dbReference>
<evidence type="ECO:0000256" key="3">
    <source>
        <dbReference type="ARBA" id="ARBA00022692"/>
    </source>
</evidence>
<protein>
    <recommendedName>
        <fullName evidence="6">SURF1-like protein</fullName>
    </recommendedName>
</protein>
<comment type="subcellular location">
    <subcellularLocation>
        <location evidence="6">Cell membrane</location>
        <topology evidence="6">Multi-pass membrane protein</topology>
    </subcellularLocation>
    <subcellularLocation>
        <location evidence="1">Membrane</location>
    </subcellularLocation>
</comment>
<keyword evidence="6" id="KW-1003">Cell membrane</keyword>
<proteinExistence type="inferred from homology"/>
<gene>
    <name evidence="7" type="ORF">MHA02_30540</name>
</gene>
<feature type="transmembrane region" description="Helical" evidence="6">
    <location>
        <begin position="220"/>
        <end position="240"/>
    </location>
</feature>
<dbReference type="PANTHER" id="PTHR23427:SF2">
    <property type="entry name" value="SURFEIT LOCUS PROTEIN 1"/>
    <property type="match status" value="1"/>
</dbReference>
<comment type="caution">
    <text evidence="7">The sequence shown here is derived from an EMBL/GenBank/DDBJ whole genome shotgun (WGS) entry which is preliminary data.</text>
</comment>
<evidence type="ECO:0000256" key="2">
    <source>
        <dbReference type="ARBA" id="ARBA00007165"/>
    </source>
</evidence>
<dbReference type="AlphaFoldDB" id="A0A512ISI5"/>
<keyword evidence="5 6" id="KW-0472">Membrane</keyword>
<evidence type="ECO:0000256" key="4">
    <source>
        <dbReference type="ARBA" id="ARBA00022989"/>
    </source>
</evidence>
<dbReference type="PROSITE" id="PS50895">
    <property type="entry name" value="SURF1"/>
    <property type="match status" value="1"/>
</dbReference>
<keyword evidence="3 6" id="KW-0812">Transmembrane</keyword>
<dbReference type="InterPro" id="IPR045214">
    <property type="entry name" value="Surf1/Surf4"/>
</dbReference>
<accession>A0A512ISI5</accession>
<organism evidence="7 8">
    <name type="scientific">Methylobacterium haplocladii</name>
    <dbReference type="NCBI Taxonomy" id="1176176"/>
    <lineage>
        <taxon>Bacteria</taxon>
        <taxon>Pseudomonadati</taxon>
        <taxon>Pseudomonadota</taxon>
        <taxon>Alphaproteobacteria</taxon>
        <taxon>Hyphomicrobiales</taxon>
        <taxon>Methylobacteriaceae</taxon>
        <taxon>Methylobacterium</taxon>
    </lineage>
</organism>
<reference evidence="7 8" key="1">
    <citation type="submission" date="2019-07" db="EMBL/GenBank/DDBJ databases">
        <title>Whole genome shotgun sequence of Methylobacterium haplocladii NBRC 107714.</title>
        <authorList>
            <person name="Hosoyama A."/>
            <person name="Uohara A."/>
            <person name="Ohji S."/>
            <person name="Ichikawa N."/>
        </authorList>
    </citation>
    <scope>NUCLEOTIDE SEQUENCE [LARGE SCALE GENOMIC DNA]</scope>
    <source>
        <strain evidence="7 8">NBRC 107714</strain>
    </source>
</reference>
<feature type="transmembrane region" description="Helical" evidence="6">
    <location>
        <begin position="16"/>
        <end position="39"/>
    </location>
</feature>
<dbReference type="CDD" id="cd06662">
    <property type="entry name" value="SURF1"/>
    <property type="match status" value="1"/>
</dbReference>
<dbReference type="OrthoDB" id="6079986at2"/>
<evidence type="ECO:0000256" key="5">
    <source>
        <dbReference type="ARBA" id="ARBA00023136"/>
    </source>
</evidence>
<dbReference type="PANTHER" id="PTHR23427">
    <property type="entry name" value="SURFEIT LOCUS PROTEIN"/>
    <property type="match status" value="1"/>
</dbReference>
<keyword evidence="8" id="KW-1185">Reference proteome</keyword>
<dbReference type="EMBL" id="BJZT01000033">
    <property type="protein sequence ID" value="GEP00667.1"/>
    <property type="molecule type" value="Genomic_DNA"/>
</dbReference>
<comment type="similarity">
    <text evidence="2 6">Belongs to the SURF1 family.</text>
</comment>
<evidence type="ECO:0000313" key="8">
    <source>
        <dbReference type="Proteomes" id="UP000321258"/>
    </source>
</evidence>
<sequence length="252" mass="26946">MSGPGTAAGPLPRRSLGLLFALNAIGLLVVASLLGLGIWQVQRRTWKLDLIARVEARIHAEPGPAPGPPDWPAITAEADAYRHLRLTGVFAYDRTTLVQAVTAYGGGFWVLTPLHSEAGFTVLVNRGFVPSDRRAPAGWAQPPGPVTLTGLLRVTEPGGAFLRTNDPAGDRWYSRDVAAIARARGLFDVAPYFVDADAGSDAGRLPVGGLTVVSFRNDHLVYALTWFVLAAMAAGALVYLDREALRDRRKGA</sequence>
<evidence type="ECO:0000256" key="1">
    <source>
        <dbReference type="ARBA" id="ARBA00004370"/>
    </source>
</evidence>
<evidence type="ECO:0000313" key="7">
    <source>
        <dbReference type="EMBL" id="GEP00667.1"/>
    </source>
</evidence>
<dbReference type="Proteomes" id="UP000321258">
    <property type="component" value="Unassembled WGS sequence"/>
</dbReference>
<dbReference type="Pfam" id="PF02104">
    <property type="entry name" value="SURF1"/>
    <property type="match status" value="1"/>
</dbReference>
<evidence type="ECO:0000256" key="6">
    <source>
        <dbReference type="RuleBase" id="RU363076"/>
    </source>
</evidence>
<name>A0A512ISI5_9HYPH</name>
<dbReference type="RefSeq" id="WP_147080158.1">
    <property type="nucleotide sequence ID" value="NZ_BJZT01000033.1"/>
</dbReference>
<dbReference type="GO" id="GO:0005886">
    <property type="term" value="C:plasma membrane"/>
    <property type="evidence" value="ECO:0007669"/>
    <property type="project" value="UniProtKB-SubCell"/>
</dbReference>